<keyword evidence="15" id="KW-1185">Reference proteome</keyword>
<dbReference type="InParanoid" id="A0A397S5L8"/>
<keyword evidence="8" id="KW-0320">Glycogen biosynthesis</keyword>
<dbReference type="Gene3D" id="3.20.20.80">
    <property type="entry name" value="Glycosidases"/>
    <property type="match status" value="1"/>
</dbReference>
<sequence>MSVREKINGDFLYYFDQGKVTDAYQVFGAHLVKDENGYICACEFALYAPNADKIYIIGEWNYYQEGQTEMYCIDEKGIWYARIEGNYEWKAYKYVIYTKNGQRLIKADPYAFFSAYRPAQDSKVYDIDGYWWNDQDWMFTHEKSYDKPLAIYEMHLGSWRKKPDGSFYTTAELAPMVVDYIKQYGFTHVEVMPVYEHPLDMSWGYQGTGYYSVSARWGVPKDFMYFVDLCHQNGIGVIMDWVPGHICRDAHGLYMFDGTPLYEYSKPEDRENVEWGTANLDLGKGTTRSFLFSNAMFYMNYFHIDGFRVDAVSNLIYWLGNCNRGVNEGACDFLRQCSRLIFGKDDRVLFMAEDSSAYGNVTKPVDFGGLGFNYKWDMGWMNDTLKYFKLDPIYRKYHHHQLTFSMMYFYSEQFCLPLSHDEVVHCKGSLLNKMPGDRWQQFANYRLLLGYMFTHPGKKLLFMGDELSTYDEWHYEGELAWNIRQYPDHDASARFVRDMTLVYKYHAPLWQADYSTNGFYWIQADNADQSLYIFARVANDPKDQLVVVMNCTPNTYDNYRIGVPEADFYEEVINSDKDIYGGSNRINPFHLPVQDYGQDNQAHSILMTIPPLGISILKPIYVPKPVVEEVKEEKEEKPVKKAAPKKKVEKTEEPEKKAAKRPAVKAPAKSGTKETKKKTS</sequence>
<dbReference type="GO" id="GO:0005978">
    <property type="term" value="P:glycogen biosynthetic process"/>
    <property type="evidence" value="ECO:0007669"/>
    <property type="project" value="UniProtKB-UniRule"/>
</dbReference>
<evidence type="ECO:0000256" key="12">
    <source>
        <dbReference type="SAM" id="MobiDB-lite"/>
    </source>
</evidence>
<dbReference type="NCBIfam" id="NF008967">
    <property type="entry name" value="PRK12313.1"/>
    <property type="match status" value="1"/>
</dbReference>
<name>A0A397S5L8_9MOLU</name>
<dbReference type="Gene3D" id="2.60.40.10">
    <property type="entry name" value="Immunoglobulins"/>
    <property type="match status" value="1"/>
</dbReference>
<dbReference type="Gene3D" id="2.60.40.1180">
    <property type="entry name" value="Golgi alpha-mannosidase II"/>
    <property type="match status" value="1"/>
</dbReference>
<dbReference type="RefSeq" id="WP_119015766.1">
    <property type="nucleotide sequence ID" value="NZ_QXEV01000004.1"/>
</dbReference>
<dbReference type="GO" id="GO:0005829">
    <property type="term" value="C:cytosol"/>
    <property type="evidence" value="ECO:0007669"/>
    <property type="project" value="TreeGrafter"/>
</dbReference>
<dbReference type="PIRSF" id="PIRSF000463">
    <property type="entry name" value="GlgB"/>
    <property type="match status" value="1"/>
</dbReference>
<evidence type="ECO:0000256" key="7">
    <source>
        <dbReference type="ARBA" id="ARBA00022679"/>
    </source>
</evidence>
<reference evidence="14 15" key="1">
    <citation type="submission" date="2018-08" db="EMBL/GenBank/DDBJ databases">
        <title>Genomic Encyclopedia of Archaeal and Bacterial Type Strains, Phase II (KMG-II): from individual species to whole genera.</title>
        <authorList>
            <person name="Goeker M."/>
        </authorList>
    </citation>
    <scope>NUCLEOTIDE SEQUENCE [LARGE SCALE GENOMIC DNA]</scope>
    <source>
        <strain evidence="14 15">ATCC 27112</strain>
    </source>
</reference>
<evidence type="ECO:0000256" key="1">
    <source>
        <dbReference type="ARBA" id="ARBA00000826"/>
    </source>
</evidence>
<dbReference type="InterPro" id="IPR006047">
    <property type="entry name" value="GH13_cat_dom"/>
</dbReference>
<dbReference type="Pfam" id="PF00128">
    <property type="entry name" value="Alpha-amylase"/>
    <property type="match status" value="1"/>
</dbReference>
<evidence type="ECO:0000256" key="2">
    <source>
        <dbReference type="ARBA" id="ARBA00004964"/>
    </source>
</evidence>
<dbReference type="AlphaFoldDB" id="A0A397S5L8"/>
<comment type="caution">
    <text evidence="14">The sequence shown here is derived from an EMBL/GenBank/DDBJ whole genome shotgun (WGS) entry which is preliminary data.</text>
</comment>
<dbReference type="FunCoup" id="A0A397S5L8">
    <property type="interactions" value="259"/>
</dbReference>
<dbReference type="EMBL" id="QXEV01000004">
    <property type="protein sequence ID" value="RIA78021.1"/>
    <property type="molecule type" value="Genomic_DNA"/>
</dbReference>
<comment type="pathway">
    <text evidence="2">Glycan biosynthesis; glycogen biosynthesis.</text>
</comment>
<evidence type="ECO:0000256" key="6">
    <source>
        <dbReference type="ARBA" id="ARBA00022676"/>
    </source>
</evidence>
<keyword evidence="6" id="KW-0328">Glycosyltransferase</keyword>
<dbReference type="NCBIfam" id="TIGR01515">
    <property type="entry name" value="branching_enzym"/>
    <property type="match status" value="1"/>
</dbReference>
<feature type="active site" description="Proton donor" evidence="11">
    <location>
        <position position="353"/>
    </location>
</feature>
<comment type="similarity">
    <text evidence="3">Belongs to the glycosyl hydrolase 13 family. GlgB subfamily.</text>
</comment>
<dbReference type="GO" id="GO:0043169">
    <property type="term" value="F:cation binding"/>
    <property type="evidence" value="ECO:0007669"/>
    <property type="project" value="InterPro"/>
</dbReference>
<dbReference type="SUPFAM" id="SSF81296">
    <property type="entry name" value="E set domains"/>
    <property type="match status" value="1"/>
</dbReference>
<dbReference type="InterPro" id="IPR017853">
    <property type="entry name" value="GH"/>
</dbReference>
<dbReference type="GO" id="GO:0003844">
    <property type="term" value="F:1,4-alpha-glucan branching enzyme activity"/>
    <property type="evidence" value="ECO:0007669"/>
    <property type="project" value="UniProtKB-UniRule"/>
</dbReference>
<dbReference type="SUPFAM" id="SSF51445">
    <property type="entry name" value="(Trans)glycosidases"/>
    <property type="match status" value="1"/>
</dbReference>
<accession>A0A397S5L8</accession>
<gene>
    <name evidence="14" type="ORF">EI71_00598</name>
</gene>
<dbReference type="SMART" id="SM00642">
    <property type="entry name" value="Aamy"/>
    <property type="match status" value="1"/>
</dbReference>
<dbReference type="InterPro" id="IPR044143">
    <property type="entry name" value="GlgB_N_E_set_prok"/>
</dbReference>
<feature type="domain" description="Glycosyl hydrolase family 13 catalytic" evidence="13">
    <location>
        <begin position="153"/>
        <end position="497"/>
    </location>
</feature>
<protein>
    <recommendedName>
        <fullName evidence="4 10">1,4-alpha-glucan branching enzyme</fullName>
        <ecNumber evidence="4 10">2.4.1.18</ecNumber>
    </recommendedName>
</protein>
<dbReference type="FunFam" id="2.60.40.1180:FF:000002">
    <property type="entry name" value="1,4-alpha-glucan branching enzyme GlgB"/>
    <property type="match status" value="1"/>
</dbReference>
<proteinExistence type="inferred from homology"/>
<evidence type="ECO:0000256" key="11">
    <source>
        <dbReference type="PIRSR" id="PIRSR000463-1"/>
    </source>
</evidence>
<dbReference type="OrthoDB" id="9800174at2"/>
<evidence type="ECO:0000256" key="9">
    <source>
        <dbReference type="ARBA" id="ARBA00023277"/>
    </source>
</evidence>
<evidence type="ECO:0000256" key="3">
    <source>
        <dbReference type="ARBA" id="ARBA00009000"/>
    </source>
</evidence>
<evidence type="ECO:0000313" key="14">
    <source>
        <dbReference type="EMBL" id="RIA78021.1"/>
    </source>
</evidence>
<dbReference type="InterPro" id="IPR013783">
    <property type="entry name" value="Ig-like_fold"/>
</dbReference>
<keyword evidence="7" id="KW-0808">Transferase</keyword>
<feature type="compositionally biased region" description="Basic and acidic residues" evidence="12">
    <location>
        <begin position="629"/>
        <end position="639"/>
    </location>
</feature>
<evidence type="ECO:0000256" key="10">
    <source>
        <dbReference type="NCBIfam" id="TIGR01515"/>
    </source>
</evidence>
<dbReference type="NCBIfam" id="NF003811">
    <property type="entry name" value="PRK05402.1"/>
    <property type="match status" value="1"/>
</dbReference>
<dbReference type="InterPro" id="IPR014756">
    <property type="entry name" value="Ig_E-set"/>
</dbReference>
<keyword evidence="5" id="KW-0321">Glycogen metabolism</keyword>
<dbReference type="SUPFAM" id="SSF51011">
    <property type="entry name" value="Glycosyl hydrolase domain"/>
    <property type="match status" value="1"/>
</dbReference>
<dbReference type="PANTHER" id="PTHR43651:SF3">
    <property type="entry name" value="1,4-ALPHA-GLUCAN-BRANCHING ENZYME"/>
    <property type="match status" value="1"/>
</dbReference>
<organism evidence="14 15">
    <name type="scientific">Anaeroplasma bactoclasticum</name>
    <dbReference type="NCBI Taxonomy" id="2088"/>
    <lineage>
        <taxon>Bacteria</taxon>
        <taxon>Bacillati</taxon>
        <taxon>Mycoplasmatota</taxon>
        <taxon>Mollicutes</taxon>
        <taxon>Anaeroplasmatales</taxon>
        <taxon>Anaeroplasmataceae</taxon>
        <taxon>Anaeroplasma</taxon>
    </lineage>
</organism>
<dbReference type="Proteomes" id="UP000266506">
    <property type="component" value="Unassembled WGS sequence"/>
</dbReference>
<dbReference type="InterPro" id="IPR013780">
    <property type="entry name" value="Glyco_hydro_b"/>
</dbReference>
<dbReference type="GO" id="GO:0004553">
    <property type="term" value="F:hydrolase activity, hydrolyzing O-glycosyl compounds"/>
    <property type="evidence" value="ECO:0007669"/>
    <property type="project" value="InterPro"/>
</dbReference>
<dbReference type="InterPro" id="IPR006048">
    <property type="entry name" value="A-amylase/branching_C"/>
</dbReference>
<dbReference type="Pfam" id="PF02922">
    <property type="entry name" value="CBM_48"/>
    <property type="match status" value="1"/>
</dbReference>
<evidence type="ECO:0000256" key="4">
    <source>
        <dbReference type="ARBA" id="ARBA00012541"/>
    </source>
</evidence>
<evidence type="ECO:0000313" key="15">
    <source>
        <dbReference type="Proteomes" id="UP000266506"/>
    </source>
</evidence>
<comment type="catalytic activity">
    <reaction evidence="1">
        <text>Transfers a segment of a (1-&gt;4)-alpha-D-glucan chain to a primary hydroxy group in a similar glucan chain.</text>
        <dbReference type="EC" id="2.4.1.18"/>
    </reaction>
</comment>
<evidence type="ECO:0000256" key="5">
    <source>
        <dbReference type="ARBA" id="ARBA00022600"/>
    </source>
</evidence>
<evidence type="ECO:0000256" key="8">
    <source>
        <dbReference type="ARBA" id="ARBA00023056"/>
    </source>
</evidence>
<dbReference type="InterPro" id="IPR037439">
    <property type="entry name" value="Branching_enzy"/>
</dbReference>
<dbReference type="CDD" id="cd02855">
    <property type="entry name" value="E_set_GBE_prok_N"/>
    <property type="match status" value="1"/>
</dbReference>
<dbReference type="InterPro" id="IPR004193">
    <property type="entry name" value="Glyco_hydro_13_N"/>
</dbReference>
<evidence type="ECO:0000259" key="13">
    <source>
        <dbReference type="SMART" id="SM00642"/>
    </source>
</evidence>
<dbReference type="UniPathway" id="UPA00164"/>
<dbReference type="PANTHER" id="PTHR43651">
    <property type="entry name" value="1,4-ALPHA-GLUCAN-BRANCHING ENZYME"/>
    <property type="match status" value="1"/>
</dbReference>
<dbReference type="Pfam" id="PF02806">
    <property type="entry name" value="Alpha-amylase_C"/>
    <property type="match status" value="1"/>
</dbReference>
<dbReference type="InterPro" id="IPR006407">
    <property type="entry name" value="GlgB"/>
</dbReference>
<dbReference type="CDD" id="cd11322">
    <property type="entry name" value="AmyAc_Glg_BE"/>
    <property type="match status" value="1"/>
</dbReference>
<dbReference type="EC" id="2.4.1.18" evidence="4 10"/>
<keyword evidence="9" id="KW-0119">Carbohydrate metabolism</keyword>
<feature type="active site" description="Nucleophile" evidence="11">
    <location>
        <position position="310"/>
    </location>
</feature>
<feature type="region of interest" description="Disordered" evidence="12">
    <location>
        <begin position="629"/>
        <end position="680"/>
    </location>
</feature>